<protein>
    <submittedName>
        <fullName evidence="1">Uncharacterized protein</fullName>
    </submittedName>
</protein>
<proteinExistence type="predicted"/>
<keyword evidence="2" id="KW-1185">Reference proteome</keyword>
<sequence>MCERSAPADEDDSHVFDLEGLSDAQVTGEACVVCHARWPRPRQPLGTLPDGTPVYGCAECARLAADHRPDPFDPQLLATP</sequence>
<organism evidence="1 2">
    <name type="scientific">Thermobifida cellulosilytica TB100</name>
    <dbReference type="NCBI Taxonomy" id="665004"/>
    <lineage>
        <taxon>Bacteria</taxon>
        <taxon>Bacillati</taxon>
        <taxon>Actinomycetota</taxon>
        <taxon>Actinomycetes</taxon>
        <taxon>Streptosporangiales</taxon>
        <taxon>Nocardiopsidaceae</taxon>
        <taxon>Thermobifida</taxon>
    </lineage>
</organism>
<comment type="caution">
    <text evidence="1">The sequence shown here is derived from an EMBL/GenBank/DDBJ whole genome shotgun (WGS) entry which is preliminary data.</text>
</comment>
<dbReference type="STRING" id="665004.AC529_08980"/>
<dbReference type="EMBL" id="LGEM01000044">
    <property type="protein sequence ID" value="KUP97050.1"/>
    <property type="molecule type" value="Genomic_DNA"/>
</dbReference>
<evidence type="ECO:0000313" key="2">
    <source>
        <dbReference type="Proteomes" id="UP000074382"/>
    </source>
</evidence>
<dbReference type="Proteomes" id="UP000074382">
    <property type="component" value="Unassembled WGS sequence"/>
</dbReference>
<dbReference type="AlphaFoldDB" id="A0A147KIE1"/>
<name>A0A147KIE1_THECS</name>
<gene>
    <name evidence="1" type="ORF">AC529_08980</name>
</gene>
<reference evidence="2" key="1">
    <citation type="journal article" date="2017" name="Acta Aliment.">
        <title>Plant polysaccharide degrading enzyme system of Thermpbifida cellulosilytica TB100 revealed by de novo genome project data.</title>
        <authorList>
            <person name="Toth A."/>
            <person name="Baka E."/>
            <person name="Luzics S."/>
            <person name="Bata-Vidacs I."/>
            <person name="Nagy I."/>
            <person name="Balint B."/>
            <person name="Herceg R."/>
            <person name="Olasz F."/>
            <person name="Wilk T."/>
            <person name="Nagy T."/>
            <person name="Kriszt B."/>
            <person name="Nagy I."/>
            <person name="Kukolya J."/>
        </authorList>
    </citation>
    <scope>NUCLEOTIDE SEQUENCE [LARGE SCALE GENOMIC DNA]</scope>
    <source>
        <strain evidence="2">TB100</strain>
    </source>
</reference>
<accession>A0A147KIE1</accession>
<evidence type="ECO:0000313" key="1">
    <source>
        <dbReference type="EMBL" id="KUP97050.1"/>
    </source>
</evidence>